<organism evidence="2 3">
    <name type="scientific">Pleuronectes platessa</name>
    <name type="common">European plaice</name>
    <dbReference type="NCBI Taxonomy" id="8262"/>
    <lineage>
        <taxon>Eukaryota</taxon>
        <taxon>Metazoa</taxon>
        <taxon>Chordata</taxon>
        <taxon>Craniata</taxon>
        <taxon>Vertebrata</taxon>
        <taxon>Euteleostomi</taxon>
        <taxon>Actinopterygii</taxon>
        <taxon>Neopterygii</taxon>
        <taxon>Teleostei</taxon>
        <taxon>Neoteleostei</taxon>
        <taxon>Acanthomorphata</taxon>
        <taxon>Carangaria</taxon>
        <taxon>Pleuronectiformes</taxon>
        <taxon>Pleuronectoidei</taxon>
        <taxon>Pleuronectidae</taxon>
        <taxon>Pleuronectes</taxon>
    </lineage>
</organism>
<accession>A0A9N7YUA7</accession>
<keyword evidence="3" id="KW-1185">Reference proteome</keyword>
<dbReference type="AlphaFoldDB" id="A0A9N7YUA7"/>
<evidence type="ECO:0000313" key="3">
    <source>
        <dbReference type="Proteomes" id="UP001153269"/>
    </source>
</evidence>
<feature type="region of interest" description="Disordered" evidence="1">
    <location>
        <begin position="1"/>
        <end position="25"/>
    </location>
</feature>
<name>A0A9N7YUA7_PLEPL</name>
<comment type="caution">
    <text evidence="2">The sequence shown here is derived from an EMBL/GenBank/DDBJ whole genome shotgun (WGS) entry which is preliminary data.</text>
</comment>
<evidence type="ECO:0000256" key="1">
    <source>
        <dbReference type="SAM" id="MobiDB-lite"/>
    </source>
</evidence>
<proteinExistence type="predicted"/>
<sequence>MVKGRRRRSERGGRNRGGEADGPALPALGPALAGNCNSSSGSSLVVMIFHFFSELFSISRSCELVYQTGVNRAALISTNMQKDLLRMTRHMKKPPLEPHGNTDRHHDLMPPHRSQTIILKTQTIALPPTIQPTKHPTPNQSSADPVSQFVFYREYK</sequence>
<gene>
    <name evidence="2" type="ORF">PLEPLA_LOCUS26437</name>
</gene>
<dbReference type="Proteomes" id="UP001153269">
    <property type="component" value="Unassembled WGS sequence"/>
</dbReference>
<protein>
    <submittedName>
        <fullName evidence="2">Uncharacterized protein</fullName>
    </submittedName>
</protein>
<evidence type="ECO:0000313" key="2">
    <source>
        <dbReference type="EMBL" id="CAB1438526.1"/>
    </source>
</evidence>
<reference evidence="2" key="1">
    <citation type="submission" date="2020-03" db="EMBL/GenBank/DDBJ databases">
        <authorList>
            <person name="Weist P."/>
        </authorList>
    </citation>
    <scope>NUCLEOTIDE SEQUENCE</scope>
</reference>
<dbReference type="EMBL" id="CADEAL010002175">
    <property type="protein sequence ID" value="CAB1438526.1"/>
    <property type="molecule type" value="Genomic_DNA"/>
</dbReference>
<feature type="compositionally biased region" description="Basic and acidic residues" evidence="1">
    <location>
        <begin position="10"/>
        <end position="19"/>
    </location>
</feature>